<gene>
    <name evidence="1" type="ORF">PoB_005686600</name>
</gene>
<proteinExistence type="predicted"/>
<protein>
    <submittedName>
        <fullName evidence="1">Uncharacterized protein</fullName>
    </submittedName>
</protein>
<evidence type="ECO:0000313" key="2">
    <source>
        <dbReference type="Proteomes" id="UP000735302"/>
    </source>
</evidence>
<keyword evidence="2" id="KW-1185">Reference proteome</keyword>
<sequence>MPNTCTCTWYLFKSKEGEVVNPIRPLFNRLIPPLPSILKTEQCSLPEMPGSKTPLHMSHEFSDLVLPHQKGVILGSFTDQDPTKIILGVLVTEYLLSCESFKSETEGSPIRVPCIYQAFGGWMKRLPLTGSWSK</sequence>
<name>A0AAV4CG59_9GAST</name>
<dbReference type="Proteomes" id="UP000735302">
    <property type="component" value="Unassembled WGS sequence"/>
</dbReference>
<accession>A0AAV4CG59</accession>
<reference evidence="1 2" key="1">
    <citation type="journal article" date="2021" name="Elife">
        <title>Chloroplast acquisition without the gene transfer in kleptoplastic sea slugs, Plakobranchus ocellatus.</title>
        <authorList>
            <person name="Maeda T."/>
            <person name="Takahashi S."/>
            <person name="Yoshida T."/>
            <person name="Shimamura S."/>
            <person name="Takaki Y."/>
            <person name="Nagai Y."/>
            <person name="Toyoda A."/>
            <person name="Suzuki Y."/>
            <person name="Arimoto A."/>
            <person name="Ishii H."/>
            <person name="Satoh N."/>
            <person name="Nishiyama T."/>
            <person name="Hasebe M."/>
            <person name="Maruyama T."/>
            <person name="Minagawa J."/>
            <person name="Obokata J."/>
            <person name="Shigenobu S."/>
        </authorList>
    </citation>
    <scope>NUCLEOTIDE SEQUENCE [LARGE SCALE GENOMIC DNA]</scope>
</reference>
<dbReference type="EMBL" id="BLXT01006233">
    <property type="protein sequence ID" value="GFO30361.1"/>
    <property type="molecule type" value="Genomic_DNA"/>
</dbReference>
<dbReference type="AlphaFoldDB" id="A0AAV4CG59"/>
<organism evidence="1 2">
    <name type="scientific">Plakobranchus ocellatus</name>
    <dbReference type="NCBI Taxonomy" id="259542"/>
    <lineage>
        <taxon>Eukaryota</taxon>
        <taxon>Metazoa</taxon>
        <taxon>Spiralia</taxon>
        <taxon>Lophotrochozoa</taxon>
        <taxon>Mollusca</taxon>
        <taxon>Gastropoda</taxon>
        <taxon>Heterobranchia</taxon>
        <taxon>Euthyneura</taxon>
        <taxon>Panpulmonata</taxon>
        <taxon>Sacoglossa</taxon>
        <taxon>Placobranchoidea</taxon>
        <taxon>Plakobranchidae</taxon>
        <taxon>Plakobranchus</taxon>
    </lineage>
</organism>
<comment type="caution">
    <text evidence="1">The sequence shown here is derived from an EMBL/GenBank/DDBJ whole genome shotgun (WGS) entry which is preliminary data.</text>
</comment>
<evidence type="ECO:0000313" key="1">
    <source>
        <dbReference type="EMBL" id="GFO30361.1"/>
    </source>
</evidence>